<dbReference type="InterPro" id="IPR008271">
    <property type="entry name" value="Ser/Thr_kinase_AS"/>
</dbReference>
<proteinExistence type="predicted"/>
<dbReference type="PANTHER" id="PTHR13902">
    <property type="entry name" value="SERINE/THREONINE-PROTEIN KINASE WNK WITH NO LYSINE -RELATED"/>
    <property type="match status" value="1"/>
</dbReference>
<organism evidence="10 11">
    <name type="scientific">Zea mays</name>
    <name type="common">Maize</name>
    <dbReference type="NCBI Taxonomy" id="4577"/>
    <lineage>
        <taxon>Eukaryota</taxon>
        <taxon>Viridiplantae</taxon>
        <taxon>Streptophyta</taxon>
        <taxon>Embryophyta</taxon>
        <taxon>Tracheophyta</taxon>
        <taxon>Spermatophyta</taxon>
        <taxon>Magnoliopsida</taxon>
        <taxon>Liliopsida</taxon>
        <taxon>Poales</taxon>
        <taxon>Poaceae</taxon>
        <taxon>PACMAD clade</taxon>
        <taxon>Panicoideae</taxon>
        <taxon>Andropogonodae</taxon>
        <taxon>Andropogoneae</taxon>
        <taxon>Tripsacinae</taxon>
        <taxon>Zea</taxon>
    </lineage>
</organism>
<keyword evidence="5" id="KW-0418">Kinase</keyword>
<evidence type="ECO:0000256" key="8">
    <source>
        <dbReference type="ARBA" id="ARBA00048679"/>
    </source>
</evidence>
<dbReference type="Proteomes" id="UP000007305">
    <property type="component" value="Chromosome 8"/>
</dbReference>
<evidence type="ECO:0000256" key="1">
    <source>
        <dbReference type="ARBA" id="ARBA00012513"/>
    </source>
</evidence>
<dbReference type="Gramene" id="Zm00001eb340770_T001">
    <property type="protein sequence ID" value="Zm00001eb340770_P001"/>
    <property type="gene ID" value="Zm00001eb340770"/>
</dbReference>
<keyword evidence="4" id="KW-0547">Nucleotide-binding</keyword>
<protein>
    <recommendedName>
        <fullName evidence="1">non-specific serine/threonine protein kinase</fullName>
        <ecNumber evidence="1">2.7.11.1</ecNumber>
    </recommendedName>
</protein>
<reference evidence="10" key="2">
    <citation type="submission" date="2019-07" db="EMBL/GenBank/DDBJ databases">
        <authorList>
            <person name="Seetharam A."/>
            <person name="Woodhouse M."/>
            <person name="Cannon E."/>
        </authorList>
    </citation>
    <scope>NUCLEOTIDE SEQUENCE [LARGE SCALE GENOMIC DNA]</scope>
    <source>
        <strain evidence="10">cv. B73</strain>
    </source>
</reference>
<keyword evidence="11" id="KW-1185">Reference proteome</keyword>
<dbReference type="SMART" id="SM00220">
    <property type="entry name" value="S_TKc"/>
    <property type="match status" value="1"/>
</dbReference>
<dbReference type="InterPro" id="IPR000719">
    <property type="entry name" value="Prot_kinase_dom"/>
</dbReference>
<evidence type="ECO:0000256" key="6">
    <source>
        <dbReference type="ARBA" id="ARBA00022840"/>
    </source>
</evidence>
<feature type="domain" description="Protein kinase" evidence="9">
    <location>
        <begin position="45"/>
        <end position="233"/>
    </location>
</feature>
<dbReference type="PROSITE" id="PS00108">
    <property type="entry name" value="PROTEIN_KINASE_ST"/>
    <property type="match status" value="1"/>
</dbReference>
<dbReference type="AlphaFoldDB" id="A0A804QJ62"/>
<reference evidence="11" key="1">
    <citation type="journal article" date="2009" name="Science">
        <title>The B73 maize genome: complexity, diversity, and dynamics.</title>
        <authorList>
            <person name="Schnable P.S."/>
            <person name="Ware D."/>
            <person name="Fulton R.S."/>
            <person name="Stein J.C."/>
            <person name="Wei F."/>
            <person name="Pasternak S."/>
            <person name="Liang C."/>
            <person name="Zhang J."/>
            <person name="Fulton L."/>
            <person name="Graves T.A."/>
            <person name="Minx P."/>
            <person name="Reily A.D."/>
            <person name="Courtney L."/>
            <person name="Kruchowski S.S."/>
            <person name="Tomlinson C."/>
            <person name="Strong C."/>
            <person name="Delehaunty K."/>
            <person name="Fronick C."/>
            <person name="Courtney B."/>
            <person name="Rock S.M."/>
            <person name="Belter E."/>
            <person name="Du F."/>
            <person name="Kim K."/>
            <person name="Abbott R.M."/>
            <person name="Cotton M."/>
            <person name="Levy A."/>
            <person name="Marchetto P."/>
            <person name="Ochoa K."/>
            <person name="Jackson S.M."/>
            <person name="Gillam B."/>
            <person name="Chen W."/>
            <person name="Yan L."/>
            <person name="Higginbotham J."/>
            <person name="Cardenas M."/>
            <person name="Waligorski J."/>
            <person name="Applebaum E."/>
            <person name="Phelps L."/>
            <person name="Falcone J."/>
            <person name="Kanchi K."/>
            <person name="Thane T."/>
            <person name="Scimone A."/>
            <person name="Thane N."/>
            <person name="Henke J."/>
            <person name="Wang T."/>
            <person name="Ruppert J."/>
            <person name="Shah N."/>
            <person name="Rotter K."/>
            <person name="Hodges J."/>
            <person name="Ingenthron E."/>
            <person name="Cordes M."/>
            <person name="Kohlberg S."/>
            <person name="Sgro J."/>
            <person name="Delgado B."/>
            <person name="Mead K."/>
            <person name="Chinwalla A."/>
            <person name="Leonard S."/>
            <person name="Crouse K."/>
            <person name="Collura K."/>
            <person name="Kudrna D."/>
            <person name="Currie J."/>
            <person name="He R."/>
            <person name="Angelova A."/>
            <person name="Rajasekar S."/>
            <person name="Mueller T."/>
            <person name="Lomeli R."/>
            <person name="Scara G."/>
            <person name="Ko A."/>
            <person name="Delaney K."/>
            <person name="Wissotski M."/>
            <person name="Lopez G."/>
            <person name="Campos D."/>
            <person name="Braidotti M."/>
            <person name="Ashley E."/>
            <person name="Golser W."/>
            <person name="Kim H."/>
            <person name="Lee S."/>
            <person name="Lin J."/>
            <person name="Dujmic Z."/>
            <person name="Kim W."/>
            <person name="Talag J."/>
            <person name="Zuccolo A."/>
            <person name="Fan C."/>
            <person name="Sebastian A."/>
            <person name="Kramer M."/>
            <person name="Spiegel L."/>
            <person name="Nascimento L."/>
            <person name="Zutavern T."/>
            <person name="Miller B."/>
            <person name="Ambroise C."/>
            <person name="Muller S."/>
            <person name="Spooner W."/>
            <person name="Narechania A."/>
            <person name="Ren L."/>
            <person name="Wei S."/>
            <person name="Kumari S."/>
            <person name="Faga B."/>
            <person name="Levy M.J."/>
            <person name="McMahan L."/>
            <person name="Van Buren P."/>
            <person name="Vaughn M.W."/>
            <person name="Ying K."/>
            <person name="Yeh C.-T."/>
            <person name="Emrich S.J."/>
            <person name="Jia Y."/>
            <person name="Kalyanaraman A."/>
            <person name="Hsia A.-P."/>
            <person name="Barbazuk W.B."/>
            <person name="Baucom R.S."/>
            <person name="Brutnell T.P."/>
            <person name="Carpita N.C."/>
            <person name="Chaparro C."/>
            <person name="Chia J.-M."/>
            <person name="Deragon J.-M."/>
            <person name="Estill J.C."/>
            <person name="Fu Y."/>
            <person name="Jeddeloh J.A."/>
            <person name="Han Y."/>
            <person name="Lee H."/>
            <person name="Li P."/>
            <person name="Lisch D.R."/>
            <person name="Liu S."/>
            <person name="Liu Z."/>
            <person name="Nagel D.H."/>
            <person name="McCann M.C."/>
            <person name="SanMiguel P."/>
            <person name="Myers A.M."/>
            <person name="Nettleton D."/>
            <person name="Nguyen J."/>
            <person name="Penning B.W."/>
            <person name="Ponnala L."/>
            <person name="Schneider K.L."/>
            <person name="Schwartz D.C."/>
            <person name="Sharma A."/>
            <person name="Soderlund C."/>
            <person name="Springer N.M."/>
            <person name="Sun Q."/>
            <person name="Wang H."/>
            <person name="Waterman M."/>
            <person name="Westerman R."/>
            <person name="Wolfgruber T.K."/>
            <person name="Yang L."/>
            <person name="Yu Y."/>
            <person name="Zhang L."/>
            <person name="Zhou S."/>
            <person name="Zhu Q."/>
            <person name="Bennetzen J.L."/>
            <person name="Dawe R.K."/>
            <person name="Jiang J."/>
            <person name="Jiang N."/>
            <person name="Presting G.G."/>
            <person name="Wessler S.R."/>
            <person name="Aluru S."/>
            <person name="Martienssen R.A."/>
            <person name="Clifton S.W."/>
            <person name="McCombie W.R."/>
            <person name="Wing R.A."/>
            <person name="Wilson R.K."/>
        </authorList>
    </citation>
    <scope>NUCLEOTIDE SEQUENCE [LARGE SCALE GENOMIC DNA]</scope>
    <source>
        <strain evidence="11">cv. B73</strain>
    </source>
</reference>
<evidence type="ECO:0000313" key="10">
    <source>
        <dbReference type="EnsemblPlants" id="Zm00001eb340770_P001"/>
    </source>
</evidence>
<evidence type="ECO:0000259" key="9">
    <source>
        <dbReference type="PROSITE" id="PS50011"/>
    </source>
</evidence>
<name>A0A804QJ62_MAIZE</name>
<dbReference type="InterPro" id="IPR011009">
    <property type="entry name" value="Kinase-like_dom_sf"/>
</dbReference>
<dbReference type="GO" id="GO:0005737">
    <property type="term" value="C:cytoplasm"/>
    <property type="evidence" value="ECO:0000318"/>
    <property type="project" value="GO_Central"/>
</dbReference>
<evidence type="ECO:0000256" key="2">
    <source>
        <dbReference type="ARBA" id="ARBA00022527"/>
    </source>
</evidence>
<accession>A0A804QJ62</accession>
<keyword evidence="3" id="KW-0808">Transferase</keyword>
<dbReference type="PROSITE" id="PS50011">
    <property type="entry name" value="PROTEIN_KINASE_DOM"/>
    <property type="match status" value="1"/>
</dbReference>
<dbReference type="GO" id="GO:0005524">
    <property type="term" value="F:ATP binding"/>
    <property type="evidence" value="ECO:0007669"/>
    <property type="project" value="UniProtKB-KW"/>
</dbReference>
<dbReference type="FunFam" id="3.30.200.20:FF:000075">
    <property type="entry name" value="Probable serine/threonine-protein kinase WNK1"/>
    <property type="match status" value="1"/>
</dbReference>
<dbReference type="GO" id="GO:0035556">
    <property type="term" value="P:intracellular signal transduction"/>
    <property type="evidence" value="ECO:0000318"/>
    <property type="project" value="GO_Central"/>
</dbReference>
<evidence type="ECO:0000256" key="7">
    <source>
        <dbReference type="ARBA" id="ARBA00047899"/>
    </source>
</evidence>
<evidence type="ECO:0000256" key="3">
    <source>
        <dbReference type="ARBA" id="ARBA00022679"/>
    </source>
</evidence>
<dbReference type="InParanoid" id="A0A804QJ62"/>
<dbReference type="EnsemblPlants" id="Zm00001eb340770_T001">
    <property type="protein sequence ID" value="Zm00001eb340770_P001"/>
    <property type="gene ID" value="Zm00001eb340770"/>
</dbReference>
<dbReference type="Gene3D" id="3.30.200.20">
    <property type="entry name" value="Phosphorylase Kinase, domain 1"/>
    <property type="match status" value="1"/>
</dbReference>
<comment type="catalytic activity">
    <reaction evidence="7">
        <text>L-threonyl-[protein] + ATP = O-phospho-L-threonyl-[protein] + ADP + H(+)</text>
        <dbReference type="Rhea" id="RHEA:46608"/>
        <dbReference type="Rhea" id="RHEA-COMP:11060"/>
        <dbReference type="Rhea" id="RHEA-COMP:11605"/>
        <dbReference type="ChEBI" id="CHEBI:15378"/>
        <dbReference type="ChEBI" id="CHEBI:30013"/>
        <dbReference type="ChEBI" id="CHEBI:30616"/>
        <dbReference type="ChEBI" id="CHEBI:61977"/>
        <dbReference type="ChEBI" id="CHEBI:456216"/>
        <dbReference type="EC" id="2.7.11.1"/>
    </reaction>
</comment>
<sequence>MHPAAPAGKRKEVDAWWRRVVGKAGAILKGNEGDLLVERRCTDMSNAIPSPSQGIGNVRYKAFDQLEGLEVAWNQIKVGDLLRNNDDLERLRSEVRLLKTLKHKNIIKFYNSWLDKRSNNINFITEVFTSGTLRQYRIKHKKVDIRALKKWSRQILSGLVYLHSHDPPVIHRDLKCDNIFTNGNQGEVKIGDLGLANILDNARSAHSIIAEESIDNQGDEAAYSETHSSDGDE</sequence>
<reference evidence="10" key="3">
    <citation type="submission" date="2021-05" db="UniProtKB">
        <authorList>
            <consortium name="EnsemblPlants"/>
        </authorList>
    </citation>
    <scope>IDENTIFICATION</scope>
    <source>
        <strain evidence="10">cv. B73</strain>
    </source>
</reference>
<dbReference type="Pfam" id="PF00069">
    <property type="entry name" value="Pkinase"/>
    <property type="match status" value="1"/>
</dbReference>
<evidence type="ECO:0000313" key="11">
    <source>
        <dbReference type="Proteomes" id="UP000007305"/>
    </source>
</evidence>
<dbReference type="EC" id="2.7.11.1" evidence="1"/>
<keyword evidence="6" id="KW-0067">ATP-binding</keyword>
<evidence type="ECO:0000256" key="5">
    <source>
        <dbReference type="ARBA" id="ARBA00022777"/>
    </source>
</evidence>
<dbReference type="InterPro" id="IPR050588">
    <property type="entry name" value="WNK_Ser-Thr_kinase"/>
</dbReference>
<dbReference type="SUPFAM" id="SSF56112">
    <property type="entry name" value="Protein kinase-like (PK-like)"/>
    <property type="match status" value="1"/>
</dbReference>
<keyword evidence="2" id="KW-0723">Serine/threonine-protein kinase</keyword>
<dbReference type="GO" id="GO:0004674">
    <property type="term" value="F:protein serine/threonine kinase activity"/>
    <property type="evidence" value="ECO:0000318"/>
    <property type="project" value="GO_Central"/>
</dbReference>
<dbReference type="Gene3D" id="1.10.510.10">
    <property type="entry name" value="Transferase(Phosphotransferase) domain 1"/>
    <property type="match status" value="1"/>
</dbReference>
<evidence type="ECO:0000256" key="4">
    <source>
        <dbReference type="ARBA" id="ARBA00022741"/>
    </source>
</evidence>
<comment type="catalytic activity">
    <reaction evidence="8">
        <text>L-seryl-[protein] + ATP = O-phospho-L-seryl-[protein] + ADP + H(+)</text>
        <dbReference type="Rhea" id="RHEA:17989"/>
        <dbReference type="Rhea" id="RHEA-COMP:9863"/>
        <dbReference type="Rhea" id="RHEA-COMP:11604"/>
        <dbReference type="ChEBI" id="CHEBI:15378"/>
        <dbReference type="ChEBI" id="CHEBI:29999"/>
        <dbReference type="ChEBI" id="CHEBI:30616"/>
        <dbReference type="ChEBI" id="CHEBI:83421"/>
        <dbReference type="ChEBI" id="CHEBI:456216"/>
        <dbReference type="EC" id="2.7.11.1"/>
    </reaction>
</comment>